<dbReference type="EMBL" id="BLAL01000048">
    <property type="protein sequence ID" value="GES80300.1"/>
    <property type="molecule type" value="Genomic_DNA"/>
</dbReference>
<comment type="caution">
    <text evidence="2">The sequence shown here is derived from an EMBL/GenBank/DDBJ whole genome shotgun (WGS) entry which is preliminary data.</text>
</comment>
<reference evidence="2" key="1">
    <citation type="submission" date="2019-10" db="EMBL/GenBank/DDBJ databases">
        <title>Conservation and host-specific expression of non-tandemly repeated heterogenous ribosome RNA gene in arbuscular mycorrhizal fungi.</title>
        <authorList>
            <person name="Maeda T."/>
            <person name="Kobayashi Y."/>
            <person name="Nakagawa T."/>
            <person name="Ezawa T."/>
            <person name="Yamaguchi K."/>
            <person name="Bino T."/>
            <person name="Nishimoto Y."/>
            <person name="Shigenobu S."/>
            <person name="Kawaguchi M."/>
        </authorList>
    </citation>
    <scope>NUCLEOTIDE SEQUENCE</scope>
    <source>
        <strain evidence="2">HR1</strain>
    </source>
</reference>
<evidence type="ECO:0000313" key="3">
    <source>
        <dbReference type="Proteomes" id="UP000615446"/>
    </source>
</evidence>
<keyword evidence="1" id="KW-0812">Transmembrane</keyword>
<gene>
    <name evidence="2" type="ORF">RCL2_000758500</name>
</gene>
<feature type="transmembrane region" description="Helical" evidence="1">
    <location>
        <begin position="56"/>
        <end position="75"/>
    </location>
</feature>
<evidence type="ECO:0000313" key="2">
    <source>
        <dbReference type="EMBL" id="GES80300.1"/>
    </source>
</evidence>
<protein>
    <submittedName>
        <fullName evidence="2">Uncharacterized protein</fullName>
    </submittedName>
</protein>
<keyword evidence="1" id="KW-1133">Transmembrane helix</keyword>
<name>A0A8H3QGR5_9GLOM</name>
<accession>A0A8H3QGR5</accession>
<sequence>MQMTHDKLKLTLNKQNVSEGIPDLSFANKNNTVFSFWESGLCVTGRLCLMVLKSKWLGIAFWGLCMHWFQLLVVFRPSLLMDKPDPSIRKNSIWINIG</sequence>
<organism evidence="2 3">
    <name type="scientific">Rhizophagus clarus</name>
    <dbReference type="NCBI Taxonomy" id="94130"/>
    <lineage>
        <taxon>Eukaryota</taxon>
        <taxon>Fungi</taxon>
        <taxon>Fungi incertae sedis</taxon>
        <taxon>Mucoromycota</taxon>
        <taxon>Glomeromycotina</taxon>
        <taxon>Glomeromycetes</taxon>
        <taxon>Glomerales</taxon>
        <taxon>Glomeraceae</taxon>
        <taxon>Rhizophagus</taxon>
    </lineage>
</organism>
<proteinExistence type="predicted"/>
<dbReference type="Proteomes" id="UP000615446">
    <property type="component" value="Unassembled WGS sequence"/>
</dbReference>
<keyword evidence="1" id="KW-0472">Membrane</keyword>
<dbReference type="AlphaFoldDB" id="A0A8H3QGR5"/>
<evidence type="ECO:0000256" key="1">
    <source>
        <dbReference type="SAM" id="Phobius"/>
    </source>
</evidence>